<protein>
    <submittedName>
        <fullName evidence="2">Uncharacterized protein</fullName>
    </submittedName>
</protein>
<proteinExistence type="predicted"/>
<gene>
    <name evidence="2" type="ORF">RGR602_PA00145</name>
</gene>
<dbReference type="Proteomes" id="UP000031368">
    <property type="component" value="Plasmid pRgalR602a"/>
</dbReference>
<organism evidence="2 3">
    <name type="scientific">Rhizobium gallicum bv. gallicum R602sp</name>
    <dbReference type="NCBI Taxonomy" id="1041138"/>
    <lineage>
        <taxon>Bacteria</taxon>
        <taxon>Pseudomonadati</taxon>
        <taxon>Pseudomonadota</taxon>
        <taxon>Alphaproteobacteria</taxon>
        <taxon>Hyphomicrobiales</taxon>
        <taxon>Rhizobiaceae</taxon>
        <taxon>Rhizobium/Agrobacterium group</taxon>
        <taxon>Rhizobium</taxon>
    </lineage>
</organism>
<keyword evidence="2" id="KW-0614">Plasmid</keyword>
<dbReference type="EMBL" id="CP006878">
    <property type="protein sequence ID" value="AJD43490.1"/>
    <property type="molecule type" value="Genomic_DNA"/>
</dbReference>
<dbReference type="KEGG" id="rga:RGR602_PA00145"/>
<geneLocation type="plasmid" evidence="2 3">
    <name>pRgalR602a</name>
</geneLocation>
<evidence type="ECO:0000313" key="2">
    <source>
        <dbReference type="EMBL" id="AJD43490.1"/>
    </source>
</evidence>
<dbReference type="AlphaFoldDB" id="A0A0B4X9U6"/>
<keyword evidence="3" id="KW-1185">Reference proteome</keyword>
<reference evidence="2 3" key="1">
    <citation type="submission" date="2013-11" db="EMBL/GenBank/DDBJ databases">
        <title>Complete genome sequence of Rhizobium gallicum bv. gallicum R602.</title>
        <authorList>
            <person name="Bustos P."/>
            <person name="Santamaria R.I."/>
            <person name="Lozano L."/>
            <person name="Acosta J.L."/>
            <person name="Ormeno-Orrillo E."/>
            <person name="Rogel M.A."/>
            <person name="Romero D."/>
            <person name="Cevallos M.A."/>
            <person name="Martinez-Romero E."/>
            <person name="Gonzalez V."/>
        </authorList>
    </citation>
    <scope>NUCLEOTIDE SEQUENCE [LARGE SCALE GENOMIC DNA]</scope>
    <source>
        <strain evidence="2 3">R602</strain>
        <plasmid evidence="2 3">pRgalR602a</plasmid>
    </source>
</reference>
<sequence>MQHAGRSNLKVGGRLPRLRNWRPGDDTAGIAGGILTLPRNSGKKLEKFLRYLSEGSGAAMRLKNAVAASHRRVLITQPCA</sequence>
<dbReference type="HOGENOM" id="CLU_2587256_0_0_5"/>
<accession>A0A0B4X9U6</accession>
<evidence type="ECO:0000256" key="1">
    <source>
        <dbReference type="SAM" id="MobiDB-lite"/>
    </source>
</evidence>
<feature type="region of interest" description="Disordered" evidence="1">
    <location>
        <begin position="1"/>
        <end position="22"/>
    </location>
</feature>
<name>A0A0B4X9U6_9HYPH</name>
<evidence type="ECO:0000313" key="3">
    <source>
        <dbReference type="Proteomes" id="UP000031368"/>
    </source>
</evidence>